<feature type="transmembrane region" description="Helical" evidence="1">
    <location>
        <begin position="6"/>
        <end position="24"/>
    </location>
</feature>
<dbReference type="KEGG" id="mpv:PRV_02515"/>
<evidence type="ECO:0000313" key="2">
    <source>
        <dbReference type="EMBL" id="AGX89239.1"/>
    </source>
</evidence>
<dbReference type="EMBL" id="CP006771">
    <property type="protein sequence ID" value="AGX89239.1"/>
    <property type="molecule type" value="Genomic_DNA"/>
</dbReference>
<evidence type="ECO:0000313" key="3">
    <source>
        <dbReference type="Proteomes" id="UP000017119"/>
    </source>
</evidence>
<name>U5NGB0_9MOLU</name>
<dbReference type="RefSeq" id="WP_022770337.1">
    <property type="nucleotide sequence ID" value="NC_022575.1"/>
</dbReference>
<reference evidence="2 3" key="1">
    <citation type="journal article" date="2013" name="Genome Announc.">
        <title>Genome Sequence of Mycoplasma parvum (Formerly Eperythrozoon parvum), a Diminutive Hemoplasma of the Pig.</title>
        <authorList>
            <person name="do Nascimento N.C."/>
            <person name="Dos Santos A.P."/>
            <person name="Chu Y."/>
            <person name="Guimaraes A.M."/>
            <person name="Pagliaro A."/>
            <person name="Messick J.B."/>
        </authorList>
    </citation>
    <scope>NUCLEOTIDE SEQUENCE [LARGE SCALE GENOMIC DNA]</scope>
    <source>
        <strain evidence="2 3">Indiana</strain>
    </source>
</reference>
<dbReference type="PATRIC" id="fig|1403316.3.peg.471"/>
<dbReference type="STRING" id="1403316.PRV_02515"/>
<gene>
    <name evidence="2" type="ORF">PRV_02515</name>
</gene>
<evidence type="ECO:0000256" key="1">
    <source>
        <dbReference type="SAM" id="Phobius"/>
    </source>
</evidence>
<keyword evidence="3" id="KW-1185">Reference proteome</keyword>
<keyword evidence="1" id="KW-0812">Transmembrane</keyword>
<protein>
    <submittedName>
        <fullName evidence="2">Uncharacterized protein</fullName>
    </submittedName>
</protein>
<dbReference type="Proteomes" id="UP000017119">
    <property type="component" value="Chromosome"/>
</dbReference>
<accession>U5NGB0</accession>
<proteinExistence type="predicted"/>
<keyword evidence="1" id="KW-1133">Transmembrane helix</keyword>
<dbReference type="HOGENOM" id="CLU_1720331_0_0_14"/>
<keyword evidence="1" id="KW-0472">Membrane</keyword>
<sequence>MSNQSLIVLLTSGTVIGGGITFWIPNSSEVNARTIYLYNENGIADVLKIGESNVKTFPINFESLLKVGKKRWEHQSERYNSNINSNTTWRIIGKDSKQSSHWKSMHKSAFTENNSNFRGSIKFYLSGYECQTLKEKVLKNFNQEVPKQTEKEKNLFICESVKKK</sequence>
<dbReference type="AlphaFoldDB" id="U5NGB0"/>
<organism evidence="2 3">
    <name type="scientific">Mycoplasma parvum str. Indiana</name>
    <dbReference type="NCBI Taxonomy" id="1403316"/>
    <lineage>
        <taxon>Bacteria</taxon>
        <taxon>Bacillati</taxon>
        <taxon>Mycoplasmatota</taxon>
        <taxon>Mollicutes</taxon>
        <taxon>Mycoplasmataceae</taxon>
        <taxon>Mycoplasma</taxon>
    </lineage>
</organism>